<feature type="transmembrane region" description="Helical" evidence="11">
    <location>
        <begin position="36"/>
        <end position="53"/>
    </location>
</feature>
<keyword evidence="4" id="KW-1003">Cell membrane</keyword>
<dbReference type="InterPro" id="IPR006260">
    <property type="entry name" value="TonB/TolA_C"/>
</dbReference>
<dbReference type="PROSITE" id="PS52015">
    <property type="entry name" value="TONB_CTD"/>
    <property type="match status" value="2"/>
</dbReference>
<comment type="similarity">
    <text evidence="10">Belongs to the TonB-dependent receptor family.</text>
</comment>
<evidence type="ECO:0000256" key="1">
    <source>
        <dbReference type="ARBA" id="ARBA00004383"/>
    </source>
</evidence>
<comment type="similarity">
    <text evidence="2">Belongs to the TonB family.</text>
</comment>
<dbReference type="Proteomes" id="UP001500841">
    <property type="component" value="Unassembled WGS sequence"/>
</dbReference>
<dbReference type="InterPro" id="IPR051045">
    <property type="entry name" value="TonB-dependent_transducer"/>
</dbReference>
<evidence type="ECO:0000256" key="6">
    <source>
        <dbReference type="ARBA" id="ARBA00022692"/>
    </source>
</evidence>
<keyword evidence="9 10" id="KW-0472">Membrane</keyword>
<dbReference type="NCBIfam" id="TIGR01352">
    <property type="entry name" value="tonB_Cterm"/>
    <property type="match status" value="2"/>
</dbReference>
<evidence type="ECO:0000259" key="12">
    <source>
        <dbReference type="PROSITE" id="PS52015"/>
    </source>
</evidence>
<proteinExistence type="inferred from homology"/>
<dbReference type="Pfam" id="PF05569">
    <property type="entry name" value="Peptidase_M56"/>
    <property type="match status" value="1"/>
</dbReference>
<keyword evidence="3 10" id="KW-0813">Transport</keyword>
<keyword evidence="10" id="KW-0998">Cell outer membrane</keyword>
<dbReference type="InterPro" id="IPR008756">
    <property type="entry name" value="Peptidase_M56"/>
</dbReference>
<evidence type="ECO:0000313" key="13">
    <source>
        <dbReference type="EMBL" id="GAA4101652.1"/>
    </source>
</evidence>
<evidence type="ECO:0000256" key="8">
    <source>
        <dbReference type="ARBA" id="ARBA00022989"/>
    </source>
</evidence>
<keyword evidence="7" id="KW-0653">Protein transport</keyword>
<evidence type="ECO:0000256" key="2">
    <source>
        <dbReference type="ARBA" id="ARBA00006555"/>
    </source>
</evidence>
<comment type="subcellular location">
    <subcellularLocation>
        <location evidence="1">Cell inner membrane</location>
        <topology evidence="1">Single-pass membrane protein</topology>
        <orientation evidence="1">Periplasmic side</orientation>
    </subcellularLocation>
    <subcellularLocation>
        <location evidence="10">Cell outer membrane</location>
        <topology evidence="10">Multi-pass membrane protein</topology>
    </subcellularLocation>
</comment>
<evidence type="ECO:0000256" key="7">
    <source>
        <dbReference type="ARBA" id="ARBA00022927"/>
    </source>
</evidence>
<dbReference type="PANTHER" id="PTHR33446:SF2">
    <property type="entry name" value="PROTEIN TONB"/>
    <property type="match status" value="1"/>
</dbReference>
<feature type="domain" description="TonB C-terminal" evidence="12">
    <location>
        <begin position="462"/>
        <end position="559"/>
    </location>
</feature>
<reference evidence="14" key="1">
    <citation type="journal article" date="2019" name="Int. J. Syst. Evol. Microbiol.">
        <title>The Global Catalogue of Microorganisms (GCM) 10K type strain sequencing project: providing services to taxonomists for standard genome sequencing and annotation.</title>
        <authorList>
            <consortium name="The Broad Institute Genomics Platform"/>
            <consortium name="The Broad Institute Genome Sequencing Center for Infectious Disease"/>
            <person name="Wu L."/>
            <person name="Ma J."/>
        </authorList>
    </citation>
    <scope>NUCLEOTIDE SEQUENCE [LARGE SCALE GENOMIC DNA]</scope>
    <source>
        <strain evidence="14">JCM 17085</strain>
    </source>
</reference>
<evidence type="ECO:0000256" key="5">
    <source>
        <dbReference type="ARBA" id="ARBA00022519"/>
    </source>
</evidence>
<feature type="transmembrane region" description="Helical" evidence="11">
    <location>
        <begin position="98"/>
        <end position="118"/>
    </location>
</feature>
<evidence type="ECO:0000256" key="9">
    <source>
        <dbReference type="ARBA" id="ARBA00023136"/>
    </source>
</evidence>
<name>A0ABP7X0T5_9SPHI</name>
<protein>
    <recommendedName>
        <fullName evidence="12">TonB C-terminal domain-containing protein</fullName>
    </recommendedName>
</protein>
<evidence type="ECO:0000256" key="11">
    <source>
        <dbReference type="SAM" id="Phobius"/>
    </source>
</evidence>
<dbReference type="InterPro" id="IPR037066">
    <property type="entry name" value="Plug_dom_sf"/>
</dbReference>
<evidence type="ECO:0000313" key="14">
    <source>
        <dbReference type="Proteomes" id="UP001500841"/>
    </source>
</evidence>
<dbReference type="SUPFAM" id="SSF56935">
    <property type="entry name" value="Porins"/>
    <property type="match status" value="1"/>
</dbReference>
<keyword evidence="10" id="KW-1134">Transmembrane beta strand</keyword>
<keyword evidence="14" id="KW-1185">Reference proteome</keyword>
<feature type="transmembrane region" description="Helical" evidence="11">
    <location>
        <begin position="6"/>
        <end position="24"/>
    </location>
</feature>
<dbReference type="PANTHER" id="PTHR33446">
    <property type="entry name" value="PROTEIN TONB-RELATED"/>
    <property type="match status" value="1"/>
</dbReference>
<feature type="transmembrane region" description="Helical" evidence="11">
    <location>
        <begin position="251"/>
        <end position="269"/>
    </location>
</feature>
<keyword evidence="6 10" id="KW-0812">Transmembrane</keyword>
<dbReference type="SUPFAM" id="SSF74653">
    <property type="entry name" value="TolA/TonB C-terminal domain"/>
    <property type="match status" value="2"/>
</dbReference>
<dbReference type="PROSITE" id="PS52016">
    <property type="entry name" value="TONB_DEPENDENT_REC_3"/>
    <property type="match status" value="1"/>
</dbReference>
<dbReference type="Gene3D" id="3.30.1150.10">
    <property type="match status" value="2"/>
</dbReference>
<organism evidence="13 14">
    <name type="scientific">Mucilaginibacter panaciglaebae</name>
    <dbReference type="NCBI Taxonomy" id="502331"/>
    <lineage>
        <taxon>Bacteria</taxon>
        <taxon>Pseudomonadati</taxon>
        <taxon>Bacteroidota</taxon>
        <taxon>Sphingobacteriia</taxon>
        <taxon>Sphingobacteriales</taxon>
        <taxon>Sphingobacteriaceae</taxon>
        <taxon>Mucilaginibacter</taxon>
    </lineage>
</organism>
<dbReference type="Gene3D" id="2.170.130.10">
    <property type="entry name" value="TonB-dependent receptor, plug domain"/>
    <property type="match status" value="1"/>
</dbReference>
<dbReference type="InterPro" id="IPR037682">
    <property type="entry name" value="TonB_C"/>
</dbReference>
<sequence length="633" mass="71116">MTWWHYLILVNFYLVLFFGFYALLLRKETFFQLNRIYLVSAALLSFCIPLIQAEWVKNLFITQRVQQTIYGGTLEAIYTVKPAAAVQSTLTLGEIINAIYITVTLFLILRLMWQLLILKKAIERPSPSAAYSFFKKISLGENVSHSSVIAEHEAVHAGQWHSIDVMIIETVMIINWFNPVVYLYRFAIKYIHEFIADLQVIERGTDKVDYALLLLSQTFNTDTHKLVTPFYNHSLLKERIKMLQKNKSHRIMLTKYGLSAPLFILMMILSSATVKNSRAITVLNKRTEKALKMPAADVVDIVTDNVNVPAGNKAKQPDRINKTVNGTSANISKTDTIPDKKVFSQVESQPVFPGGLDGFMKFLSSTVHYPQADRNNKVEGMVIVTFIVEKDGSLSEITAVRGPSETLKQAAVDALLKSPKWKPGYQNGHAVRVSYTVPVKFNLSQAEDKVYTQVDKQPMFPGGMDAFLKFLGNTIRYPKEDRENGVSGRVICNMVVEKDGSLSNIHALRGPSETINAEAVRALSISPKWAPGISKDGNPVRVSYTVPINFTLDTEDDATPRIKLDSLLKSKQIGKNSPLYIVDGVEYKTGMSLSDIKQEDIQSIEILKDQTATRLYGDRGKYGVIIVTTKKKK</sequence>
<comment type="caution">
    <text evidence="13">The sequence shown here is derived from an EMBL/GenBank/DDBJ whole genome shotgun (WGS) entry which is preliminary data.</text>
</comment>
<keyword evidence="5" id="KW-0997">Cell inner membrane</keyword>
<feature type="domain" description="TonB C-terminal" evidence="12">
    <location>
        <begin position="354"/>
        <end position="450"/>
    </location>
</feature>
<keyword evidence="8 11" id="KW-1133">Transmembrane helix</keyword>
<dbReference type="Pfam" id="PF03544">
    <property type="entry name" value="TonB_C"/>
    <property type="match status" value="2"/>
</dbReference>
<evidence type="ECO:0000256" key="3">
    <source>
        <dbReference type="ARBA" id="ARBA00022448"/>
    </source>
</evidence>
<dbReference type="InterPro" id="IPR039426">
    <property type="entry name" value="TonB-dep_rcpt-like"/>
</dbReference>
<evidence type="ECO:0000256" key="4">
    <source>
        <dbReference type="ARBA" id="ARBA00022475"/>
    </source>
</evidence>
<accession>A0ABP7X0T5</accession>
<dbReference type="RefSeq" id="WP_345105778.1">
    <property type="nucleotide sequence ID" value="NZ_BAABCV010000010.1"/>
</dbReference>
<dbReference type="EMBL" id="BAABCV010000010">
    <property type="protein sequence ID" value="GAA4101652.1"/>
    <property type="molecule type" value="Genomic_DNA"/>
</dbReference>
<evidence type="ECO:0000256" key="10">
    <source>
        <dbReference type="PROSITE-ProRule" id="PRU01360"/>
    </source>
</evidence>
<gene>
    <name evidence="13" type="ORF">GCM10022392_28060</name>
</gene>